<protein>
    <submittedName>
        <fullName evidence="1">Uncharacterized protein</fullName>
    </submittedName>
</protein>
<gene>
    <name evidence="1" type="ORF">FHS82_004122</name>
</gene>
<dbReference type="EMBL" id="JAASQI010000017">
    <property type="protein sequence ID" value="NIJ60252.1"/>
    <property type="molecule type" value="Genomic_DNA"/>
</dbReference>
<organism evidence="1 2">
    <name type="scientific">Pseudochelatococcus lubricantis</name>
    <dbReference type="NCBI Taxonomy" id="1538102"/>
    <lineage>
        <taxon>Bacteria</taxon>
        <taxon>Pseudomonadati</taxon>
        <taxon>Pseudomonadota</taxon>
        <taxon>Alphaproteobacteria</taxon>
        <taxon>Hyphomicrobiales</taxon>
        <taxon>Chelatococcaceae</taxon>
        <taxon>Pseudochelatococcus</taxon>
    </lineage>
</organism>
<reference evidence="1 2" key="1">
    <citation type="submission" date="2020-03" db="EMBL/GenBank/DDBJ databases">
        <title>Genomic Encyclopedia of Type Strains, Phase IV (KMG-IV): sequencing the most valuable type-strain genomes for metagenomic binning, comparative biology and taxonomic classification.</title>
        <authorList>
            <person name="Goeker M."/>
        </authorList>
    </citation>
    <scope>NUCLEOTIDE SEQUENCE [LARGE SCALE GENOMIC DNA]</scope>
    <source>
        <strain evidence="1 2">DSM 103870</strain>
    </source>
</reference>
<sequence>MSTSDAMVLVFLAPRGRPLGLPLWPGLNWVWRGGR</sequence>
<keyword evidence="2" id="KW-1185">Reference proteome</keyword>
<accession>A0ABX0V5L7</accession>
<evidence type="ECO:0000313" key="2">
    <source>
        <dbReference type="Proteomes" id="UP001429580"/>
    </source>
</evidence>
<name>A0ABX0V5L7_9HYPH</name>
<comment type="caution">
    <text evidence="1">The sequence shown here is derived from an EMBL/GenBank/DDBJ whole genome shotgun (WGS) entry which is preliminary data.</text>
</comment>
<evidence type="ECO:0000313" key="1">
    <source>
        <dbReference type="EMBL" id="NIJ60252.1"/>
    </source>
</evidence>
<proteinExistence type="predicted"/>
<dbReference type="Proteomes" id="UP001429580">
    <property type="component" value="Unassembled WGS sequence"/>
</dbReference>